<dbReference type="PANTHER" id="PTHR47019:SF1">
    <property type="entry name" value="LIPID II FLIPPASE MURJ"/>
    <property type="match status" value="1"/>
</dbReference>
<feature type="transmembrane region" description="Helical" evidence="10">
    <location>
        <begin position="188"/>
        <end position="208"/>
    </location>
</feature>
<keyword evidence="10 11" id="KW-0961">Cell wall biogenesis/degradation</keyword>
<evidence type="ECO:0000256" key="7">
    <source>
        <dbReference type="ARBA" id="ARBA00023136"/>
    </source>
</evidence>
<dbReference type="PANTHER" id="PTHR47019">
    <property type="entry name" value="LIPID II FLIPPASE MURJ"/>
    <property type="match status" value="1"/>
</dbReference>
<sequence length="512" mass="54597">MQPIRLMSGVFTVGVWTLLSRVLGFLRDAIILALLGIGPVYEAYVVAFRLPNMFRRFFAEGAFNMAFVPIFSKKVEGGEDAVGFARDAFAGLAMVLLILTLAVQIAMPWAILALASGFRGQPEFDLAITFGRIAFPYVLFISLAALLSGVLNATGRFAAAAAAPVLLNLILISAMAVAYWLGGPVADALIWGIPVAGLGQLILVWRAAARAGYPVRIGRPRLTPELRRLVRVAVPAALAGGVVQVNLLVGQQVASYFDKAVGWLYAADRLYQLPLGVVGIAVGIVLLPDLARRLKAGDTAGGRAAFSRAGEISLALTIPAAVALVVIPLPLVSVLFQRGQTTADDSAAIAMAVAIYGLGLPAFVFQKVLQPLYFARENTRTPFHFAVVSMIVNAVLAIGLAPVLGWIATALATTIAGWAMVLLLHFGARPMGEVARYDDRFRYRLPRICAAAVFMGAVLWAANLLLGPWLGTAGWRYLALLILIACGTISYFGAAHVLGGLPLRELKRALRR</sequence>
<feature type="transmembrane region" description="Helical" evidence="10">
    <location>
        <begin position="165"/>
        <end position="182"/>
    </location>
</feature>
<evidence type="ECO:0000256" key="10">
    <source>
        <dbReference type="HAMAP-Rule" id="MF_02078"/>
    </source>
</evidence>
<keyword evidence="4 10" id="KW-0133">Cell shape</keyword>
<comment type="function">
    <text evidence="8 10 11">Involved in peptidoglycan biosynthesis. Transports lipid-linked peptidoglycan precursors from the inner to the outer leaflet of the cytoplasmic membrane.</text>
</comment>
<dbReference type="Proteomes" id="UP000198796">
    <property type="component" value="Unassembled WGS sequence"/>
</dbReference>
<dbReference type="AlphaFoldDB" id="A0A1I0YY08"/>
<feature type="transmembrane region" description="Helical" evidence="10">
    <location>
        <begin position="134"/>
        <end position="153"/>
    </location>
</feature>
<feature type="transmembrane region" description="Helical" evidence="10">
    <location>
        <begin position="270"/>
        <end position="291"/>
    </location>
</feature>
<feature type="transmembrane region" description="Helical" evidence="10">
    <location>
        <begin position="381"/>
        <end position="400"/>
    </location>
</feature>
<dbReference type="Pfam" id="PF03023">
    <property type="entry name" value="MurJ"/>
    <property type="match status" value="1"/>
</dbReference>
<feature type="transmembrane region" description="Helical" evidence="10">
    <location>
        <begin position="312"/>
        <end position="336"/>
    </location>
</feature>
<evidence type="ECO:0000256" key="9">
    <source>
        <dbReference type="ARBA" id="ARBA00061532"/>
    </source>
</evidence>
<keyword evidence="3 10" id="KW-0812">Transmembrane</keyword>
<evidence type="ECO:0000256" key="3">
    <source>
        <dbReference type="ARBA" id="ARBA00022692"/>
    </source>
</evidence>
<feature type="transmembrane region" description="Helical" evidence="10">
    <location>
        <begin position="6"/>
        <end position="23"/>
    </location>
</feature>
<evidence type="ECO:0000256" key="11">
    <source>
        <dbReference type="PIRNR" id="PIRNR002869"/>
    </source>
</evidence>
<evidence type="ECO:0000256" key="4">
    <source>
        <dbReference type="ARBA" id="ARBA00022960"/>
    </source>
</evidence>
<feature type="transmembrane region" description="Helical" evidence="10">
    <location>
        <begin position="406"/>
        <end position="427"/>
    </location>
</feature>
<dbReference type="PIRSF" id="PIRSF002869">
    <property type="entry name" value="MviN"/>
    <property type="match status" value="1"/>
</dbReference>
<gene>
    <name evidence="10" type="primary">murJ</name>
    <name evidence="12" type="ORF">SAMN05421688_3477</name>
</gene>
<organism evidence="12 13">
    <name type="scientific">Poseidonocella pacifica</name>
    <dbReference type="NCBI Taxonomy" id="871651"/>
    <lineage>
        <taxon>Bacteria</taxon>
        <taxon>Pseudomonadati</taxon>
        <taxon>Pseudomonadota</taxon>
        <taxon>Alphaproteobacteria</taxon>
        <taxon>Rhodobacterales</taxon>
        <taxon>Roseobacteraceae</taxon>
        <taxon>Poseidonocella</taxon>
    </lineage>
</organism>
<evidence type="ECO:0000256" key="5">
    <source>
        <dbReference type="ARBA" id="ARBA00022984"/>
    </source>
</evidence>
<dbReference type="CDD" id="cd13123">
    <property type="entry name" value="MATE_MurJ_like"/>
    <property type="match status" value="1"/>
</dbReference>
<feature type="transmembrane region" description="Helical" evidence="10">
    <location>
        <begin position="448"/>
        <end position="471"/>
    </location>
</feature>
<evidence type="ECO:0000256" key="1">
    <source>
        <dbReference type="ARBA" id="ARBA00004651"/>
    </source>
</evidence>
<name>A0A1I0YY08_9RHOB</name>
<feature type="transmembrane region" description="Helical" evidence="10">
    <location>
        <begin position="477"/>
        <end position="503"/>
    </location>
</feature>
<evidence type="ECO:0000313" key="13">
    <source>
        <dbReference type="Proteomes" id="UP000198796"/>
    </source>
</evidence>
<feature type="transmembrane region" description="Helical" evidence="10">
    <location>
        <begin position="92"/>
        <end position="114"/>
    </location>
</feature>
<comment type="pathway">
    <text evidence="10">Cell wall biogenesis; peptidoglycan biosynthesis.</text>
</comment>
<feature type="transmembrane region" description="Helical" evidence="10">
    <location>
        <begin position="30"/>
        <end position="47"/>
    </location>
</feature>
<keyword evidence="13" id="KW-1185">Reference proteome</keyword>
<comment type="subcellular location">
    <subcellularLocation>
        <location evidence="10">Cell inner membrane</location>
        <topology evidence="10">Multi-pass membrane protein</topology>
    </subcellularLocation>
    <subcellularLocation>
        <location evidence="1">Cell membrane</location>
        <topology evidence="1">Multi-pass membrane protein</topology>
    </subcellularLocation>
</comment>
<reference evidence="12 13" key="1">
    <citation type="submission" date="2016-10" db="EMBL/GenBank/DDBJ databases">
        <authorList>
            <person name="de Groot N.N."/>
        </authorList>
    </citation>
    <scope>NUCLEOTIDE SEQUENCE [LARGE SCALE GENOMIC DNA]</scope>
    <source>
        <strain evidence="12 13">DSM 29316</strain>
    </source>
</reference>
<protein>
    <recommendedName>
        <fullName evidence="10">Probable lipid II flippase MurJ</fullName>
    </recommendedName>
</protein>
<dbReference type="PRINTS" id="PR01806">
    <property type="entry name" value="VIRFACTRMVIN"/>
</dbReference>
<accession>A0A1I0YY08</accession>
<evidence type="ECO:0000256" key="6">
    <source>
        <dbReference type="ARBA" id="ARBA00022989"/>
    </source>
</evidence>
<dbReference type="STRING" id="871651.SAMN05421688_3477"/>
<comment type="similarity">
    <text evidence="9 10 11">Belongs to the MurJ/MviN family.</text>
</comment>
<evidence type="ECO:0000256" key="8">
    <source>
        <dbReference type="ARBA" id="ARBA00060041"/>
    </source>
</evidence>
<dbReference type="EMBL" id="FOJU01000009">
    <property type="protein sequence ID" value="SFB18255.1"/>
    <property type="molecule type" value="Genomic_DNA"/>
</dbReference>
<dbReference type="NCBIfam" id="TIGR01695">
    <property type="entry name" value="murJ_mviN"/>
    <property type="match status" value="1"/>
</dbReference>
<keyword evidence="10 11" id="KW-0813">Transport</keyword>
<dbReference type="HAMAP" id="MF_02078">
    <property type="entry name" value="MurJ_MviN"/>
    <property type="match status" value="1"/>
</dbReference>
<keyword evidence="6 10" id="KW-1133">Transmembrane helix</keyword>
<evidence type="ECO:0000256" key="2">
    <source>
        <dbReference type="ARBA" id="ARBA00022475"/>
    </source>
</evidence>
<keyword evidence="2 10" id="KW-1003">Cell membrane</keyword>
<dbReference type="GO" id="GO:0009252">
    <property type="term" value="P:peptidoglycan biosynthetic process"/>
    <property type="evidence" value="ECO:0007669"/>
    <property type="project" value="UniProtKB-UniRule"/>
</dbReference>
<feature type="transmembrane region" description="Helical" evidence="10">
    <location>
        <begin position="348"/>
        <end position="369"/>
    </location>
</feature>
<proteinExistence type="inferred from homology"/>
<dbReference type="RefSeq" id="WP_092066984.1">
    <property type="nucleotide sequence ID" value="NZ_FOJU01000009.1"/>
</dbReference>
<dbReference type="UniPathway" id="UPA00219"/>
<dbReference type="OrthoDB" id="9816572at2"/>
<dbReference type="GO" id="GO:0008360">
    <property type="term" value="P:regulation of cell shape"/>
    <property type="evidence" value="ECO:0007669"/>
    <property type="project" value="UniProtKB-UniRule"/>
</dbReference>
<keyword evidence="5 10" id="KW-0573">Peptidoglycan synthesis</keyword>
<dbReference type="InterPro" id="IPR004268">
    <property type="entry name" value="MurJ"/>
</dbReference>
<keyword evidence="7 10" id="KW-0472">Membrane</keyword>
<dbReference type="InterPro" id="IPR051050">
    <property type="entry name" value="Lipid_II_flippase_MurJ/MviN"/>
</dbReference>
<feature type="transmembrane region" description="Helical" evidence="10">
    <location>
        <begin position="229"/>
        <end position="250"/>
    </location>
</feature>
<dbReference type="GO" id="GO:0005886">
    <property type="term" value="C:plasma membrane"/>
    <property type="evidence" value="ECO:0007669"/>
    <property type="project" value="UniProtKB-SubCell"/>
</dbReference>
<dbReference type="GO" id="GO:0071555">
    <property type="term" value="P:cell wall organization"/>
    <property type="evidence" value="ECO:0007669"/>
    <property type="project" value="UniProtKB-UniRule"/>
</dbReference>
<keyword evidence="10" id="KW-0997">Cell inner membrane</keyword>
<dbReference type="GO" id="GO:0015648">
    <property type="term" value="F:lipid-linked peptidoglycan transporter activity"/>
    <property type="evidence" value="ECO:0007669"/>
    <property type="project" value="UniProtKB-UniRule"/>
</dbReference>
<evidence type="ECO:0000313" key="12">
    <source>
        <dbReference type="EMBL" id="SFB18255.1"/>
    </source>
</evidence>
<dbReference type="GO" id="GO:0034204">
    <property type="term" value="P:lipid translocation"/>
    <property type="evidence" value="ECO:0007669"/>
    <property type="project" value="TreeGrafter"/>
</dbReference>